<dbReference type="STRING" id="13333.W1PW75"/>
<dbReference type="eggNOG" id="ENOG502QRBB">
    <property type="taxonomic scope" value="Eukaryota"/>
</dbReference>
<evidence type="ECO:0000256" key="1">
    <source>
        <dbReference type="SAM" id="MobiDB-lite"/>
    </source>
</evidence>
<keyword evidence="2" id="KW-1133">Transmembrane helix</keyword>
<feature type="compositionally biased region" description="Low complexity" evidence="1">
    <location>
        <begin position="828"/>
        <end position="843"/>
    </location>
</feature>
<dbReference type="InterPro" id="IPR039638">
    <property type="entry name" value="MED33A/B"/>
</dbReference>
<feature type="transmembrane region" description="Helical" evidence="2">
    <location>
        <begin position="1204"/>
        <end position="1223"/>
    </location>
</feature>
<accession>W1PW75</accession>
<organism evidence="3 4">
    <name type="scientific">Amborella trichopoda</name>
    <dbReference type="NCBI Taxonomy" id="13333"/>
    <lineage>
        <taxon>Eukaryota</taxon>
        <taxon>Viridiplantae</taxon>
        <taxon>Streptophyta</taxon>
        <taxon>Embryophyta</taxon>
        <taxon>Tracheophyta</taxon>
        <taxon>Spermatophyta</taxon>
        <taxon>Magnoliopsida</taxon>
        <taxon>Amborellales</taxon>
        <taxon>Amborellaceae</taxon>
        <taxon>Amborella</taxon>
    </lineage>
</organism>
<evidence type="ECO:0000256" key="2">
    <source>
        <dbReference type="SAM" id="Phobius"/>
    </source>
</evidence>
<proteinExistence type="predicted"/>
<dbReference type="GO" id="GO:0016592">
    <property type="term" value="C:mediator complex"/>
    <property type="evidence" value="ECO:0007669"/>
    <property type="project" value="InterPro"/>
</dbReference>
<feature type="region of interest" description="Disordered" evidence="1">
    <location>
        <begin position="828"/>
        <end position="850"/>
    </location>
</feature>
<dbReference type="OrthoDB" id="625764at2759"/>
<reference evidence="3" key="1">
    <citation type="submission" date="2013-08" db="EMBL/GenBank/DDBJ databases">
        <authorList>
            <person name="Albert V.A."/>
            <person name="Barbazuk W.B."/>
            <person name="Chamala S."/>
            <person name="Chanderbali A.S."/>
            <person name="dePamphilis C.W."/>
            <person name="Der J.P."/>
            <person name="Estill J.C."/>
            <person name="Leebens-Mack J."/>
            <person name="Ma H."/>
            <person name="Palmer J.D."/>
            <person name="Rounsley S."/>
            <person name="Sankoff D."/>
            <person name="Schuster S.C."/>
            <person name="Soltis D.E."/>
            <person name="Soltis P.S."/>
            <person name="Wessler S.R."/>
            <person name="Wing R.A."/>
        </authorList>
    </citation>
    <scope>NUCLEOTIDE SEQUENCE</scope>
    <source>
        <tissue evidence="3">Leaf</tissue>
    </source>
</reference>
<keyword evidence="2" id="KW-0472">Membrane</keyword>
<evidence type="ECO:0008006" key="5">
    <source>
        <dbReference type="Google" id="ProtNLM"/>
    </source>
</evidence>
<evidence type="ECO:0000313" key="4">
    <source>
        <dbReference type="Proteomes" id="UP000017836"/>
    </source>
</evidence>
<dbReference type="PANTHER" id="PTHR33739">
    <property type="entry name" value="OS07G0681500 PROTEIN"/>
    <property type="match status" value="1"/>
</dbReference>
<evidence type="ECO:0000313" key="3">
    <source>
        <dbReference type="EMBL" id="ERN12378.1"/>
    </source>
</evidence>
<feature type="region of interest" description="Disordered" evidence="1">
    <location>
        <begin position="744"/>
        <end position="766"/>
    </location>
</feature>
<dbReference type="EMBL" id="KI392614">
    <property type="protein sequence ID" value="ERN12378.1"/>
    <property type="molecule type" value="Genomic_DNA"/>
</dbReference>
<dbReference type="PANTHER" id="PTHR33739:SF5">
    <property type="entry name" value="MEDIATOR OF RNA POLYMERASE II TRANSCRIPTION SUBUNIT 33A"/>
    <property type="match status" value="1"/>
</dbReference>
<dbReference type="Gramene" id="ERN12378">
    <property type="protein sequence ID" value="ERN12378"/>
    <property type="gene ID" value="AMTR_s00025p00107390"/>
</dbReference>
<feature type="compositionally biased region" description="Basic and acidic residues" evidence="1">
    <location>
        <begin position="746"/>
        <end position="758"/>
    </location>
</feature>
<dbReference type="GO" id="GO:2000762">
    <property type="term" value="P:regulation of phenylpropanoid metabolic process"/>
    <property type="evidence" value="ECO:0007669"/>
    <property type="project" value="InterPro"/>
</dbReference>
<sequence>MGAPKDVWESILDVTKSSQLKGEAPLLWALHVCKLLNSSAVSLPSVDLAHLLVSHICWSNNVPQAWKFLEEAITSKLVPPIVVLSLLSSRVIPSRCFHPEAYRLYIELLKRHSFSFSSQFNGPHYLKLLKSVDDALHLSQTYGIQAAGLGEVVVEFVFTVVSLLLDAILEDEGLLDLKLDKRFTPTIAQQDIMEIDVESIDGRRRDYCEKLRKLNTSLTIELIGQFLQHRLTSSLLRLACQNMPMHWGGFIQRLQLLESKTSSLRNIAPGTISLLSAYAQRIFDREFKPSQHQATPALIDSGPLISSGHGHGASRSALWIPIDLFLEDAMDGSQVAATCAIEILADLVKSLQAVNGATWHETFLVLWMAALRLVQRERDPIEGPVPRLDARLCILLSITTLAIVDIIEEEEELLNGNVETNSNVLRKEKVVGKRRRDLITCLQMLGDFEGLLAPPQSVVCVANQAAAKAMMFVSGLKVGSGYFDGISVNDMPVNCAGNMRHLIVEACIARNLLDTSVYYWPGYVKGHMNQISHTMPGQMPGWSALMKGAPLTQLMVNALVSTPASSLAELEKISDIAISGSDDDRISAAMILCGASLIRGWNIQEHAVRLVVRLLSPPAPADYCGNESHLIASGPLLYCVLTGIASVDSVHVFSLHGMVPELAGTLMPICEAFGSCAPSITWRLSTGEQISVHMVFSTAFILLLRLWRFNRPPLEHTALGKGAPVGSQLTPEYLLLVRNSQLASSGKDRNNNPREQFRIRRLSTTGNPPNTQPIFVDSFPKLKIWYRQHQACIASTLSGLVRGTPVHQIVDALLNMVFRKLNKGGNQSITPVTSGSSSISSSSGPGGEDLSQKPMLPAWEILEAVPFVVDAALTACSHGRLSPRELATGLKDIVDFLPASVATMVIYFCSEVTRGVWKPASMNGTDWPSPAANLSTVEAELKKIVGTTGVDVPSPVAGSNSSSTLPLPLAAFVSLTITFKLDKASECFLNLAGPALENLAAGCPWPSMPIVAALWTQKVKRWNDFLTFSASRTVFQQCNNAVSQLLKSCFYATIGPSNAPLSTNGGVGSLLGHGFGSHSPNGLSPVAPGILYLRIYRSIHDIMFVTQEILSLVISSVEDIATNGMDREGMAKLSKAKYGMRYGQLSFGMAMVRVKQAAALGASLLSLSGGSGLVQMLFQETLPTWFLSGEPSVQKKSEGKAGLLMGYALAYFVVLCGAFTWGIDSRSVLMRRKRVIGSHMEFLAGILDGKISVGCDRATSRAYVSAFVGLVVSCVPKWVVEVELETLKRLSRGLRLWNENELALALLERGGFRAMGAAAELIMGYQV</sequence>
<protein>
    <recommendedName>
        <fullName evidence="5">Mediator of RNA polymerase II transcription subunit 33A</fullName>
    </recommendedName>
</protein>
<gene>
    <name evidence="3" type="ORF">AMTR_s00025p00107390</name>
</gene>
<dbReference type="HOGENOM" id="CLU_003077_0_0_1"/>
<keyword evidence="4" id="KW-1185">Reference proteome</keyword>
<dbReference type="OMA" id="YSAQWIP"/>
<keyword evidence="2" id="KW-0812">Transmembrane</keyword>
<dbReference type="Proteomes" id="UP000017836">
    <property type="component" value="Unassembled WGS sequence"/>
</dbReference>
<name>W1PW75_AMBTC</name>
<dbReference type="KEGG" id="atr:18440596"/>